<dbReference type="Pfam" id="PF22530">
    <property type="entry name" value="Terminase-T7_RNaseH-like"/>
    <property type="match status" value="1"/>
</dbReference>
<dbReference type="NCBIfam" id="NF033889">
    <property type="entry name" value="termin_lrg_T7"/>
    <property type="match status" value="1"/>
</dbReference>
<dbReference type="InterPro" id="IPR044271">
    <property type="entry name" value="Terminase_large_su_gp19"/>
</dbReference>
<dbReference type="SUPFAM" id="SSF52540">
    <property type="entry name" value="P-loop containing nucleoside triphosphate hydrolases"/>
    <property type="match status" value="2"/>
</dbReference>
<dbReference type="Gene3D" id="3.30.420.240">
    <property type="match status" value="1"/>
</dbReference>
<feature type="domain" description="Terminase large subunit ribonuclease H-like" evidence="2">
    <location>
        <begin position="346"/>
        <end position="453"/>
    </location>
</feature>
<evidence type="ECO:0000256" key="1">
    <source>
        <dbReference type="HAMAP-Rule" id="MF_04147"/>
    </source>
</evidence>
<keyword evidence="1" id="KW-0255">Endonuclease</keyword>
<feature type="binding site" evidence="1">
    <location>
        <position position="347"/>
    </location>
    <ligand>
        <name>Mg(2+)</name>
        <dbReference type="ChEBI" id="CHEBI:18420"/>
        <label>1</label>
        <note>catalytic; for nuclease activity</note>
    </ligand>
</feature>
<comment type="cofactor">
    <cofactor evidence="1">
        <name>Mg(2+)</name>
        <dbReference type="ChEBI" id="CHEBI:18420"/>
    </cofactor>
</comment>
<dbReference type="GO" id="GO:0016887">
    <property type="term" value="F:ATP hydrolysis activity"/>
    <property type="evidence" value="ECO:0007669"/>
    <property type="project" value="InterPro"/>
</dbReference>
<dbReference type="GO" id="GO:0005524">
    <property type="term" value="F:ATP binding"/>
    <property type="evidence" value="ECO:0007669"/>
    <property type="project" value="UniProtKB-KW"/>
</dbReference>
<dbReference type="GO" id="GO:0098009">
    <property type="term" value="C:viral terminase, large subunit"/>
    <property type="evidence" value="ECO:0007669"/>
    <property type="project" value="UniProtKB-UniRule"/>
</dbReference>
<keyword evidence="1" id="KW-0067">ATP-binding</keyword>
<proteinExistence type="inferred from homology"/>
<keyword evidence="1" id="KW-0378">Hydrolase</keyword>
<keyword evidence="1" id="KW-0231">Viral genome packaging</keyword>
<dbReference type="EC" id="3.6.4.-" evidence="1"/>
<organism evidence="3">
    <name type="scientific">uncultured Caudovirales phage</name>
    <dbReference type="NCBI Taxonomy" id="2100421"/>
    <lineage>
        <taxon>Viruses</taxon>
        <taxon>Duplodnaviria</taxon>
        <taxon>Heunggongvirae</taxon>
        <taxon>Uroviricota</taxon>
        <taxon>Caudoviricetes</taxon>
        <taxon>Peduoviridae</taxon>
        <taxon>Maltschvirus</taxon>
        <taxon>Maltschvirus maltsch</taxon>
    </lineage>
</organism>
<dbReference type="GO" id="GO:0046872">
    <property type="term" value="F:metal ion binding"/>
    <property type="evidence" value="ECO:0007669"/>
    <property type="project" value="UniProtKB-UniRule"/>
</dbReference>
<dbReference type="InterPro" id="IPR027417">
    <property type="entry name" value="P-loop_NTPase"/>
</dbReference>
<comment type="domain">
    <text evidence="1">The ATPase region is in the N-terminus, whereas the nuclease region is in the central part. The C-terminus is involved in prohead binding.</text>
</comment>
<dbReference type="EC" id="3.1.21.-" evidence="1"/>
<dbReference type="InterPro" id="IPR047987">
    <property type="entry name" value="Gp19-like_virus"/>
</dbReference>
<dbReference type="InterPro" id="IPR054762">
    <property type="entry name" value="Gp19_RNaseH-like"/>
</dbReference>
<dbReference type="HAMAP" id="MF_04147">
    <property type="entry name" value="TERL_T7"/>
    <property type="match status" value="1"/>
</dbReference>
<comment type="function">
    <text evidence="1">The terminase large subunit acts as an ATP driven molecular motor necessary for viral DNA translocation into empty capsids and as an endonuclease that cuts the viral genome at a unique and precise dsDNA sequence to initiate and to end a packaging reaction. The terminase lies at a unique vertex of the procapsid and is composed of two subunits, a small terminase subunit involved in viral DNA recognition (packaging sequence), and a large terminase subunit possessing endonucleolytic and ATPase activities. Both terminase subunits heterooligomerize and are docked on the portal protein to form the packaging machine. The terminase large subunit exhibits endonuclease activity and cleaves the viral genome concatemer. Once the DNA is packaged, the terminase detaches from the portal and gets replaced by the tail to finish maturation of the virion.</text>
</comment>
<keyword evidence="1" id="KW-0540">Nuclease</keyword>
<reference evidence="3" key="1">
    <citation type="submission" date="2020-05" db="EMBL/GenBank/DDBJ databases">
        <authorList>
            <person name="Chiriac C."/>
            <person name="Salcher M."/>
            <person name="Ghai R."/>
            <person name="Kavagutti S V."/>
        </authorList>
    </citation>
    <scope>NUCLEOTIDE SEQUENCE</scope>
</reference>
<dbReference type="EMBL" id="LR796934">
    <property type="protein sequence ID" value="CAB4176101.1"/>
    <property type="molecule type" value="Genomic_DNA"/>
</dbReference>
<feature type="binding site" evidence="1">
    <location>
        <position position="347"/>
    </location>
    <ligand>
        <name>Mg(2+)</name>
        <dbReference type="ChEBI" id="CHEBI:18420"/>
        <label>2</label>
        <note>catalytic; for nuclease activity</note>
    </ligand>
</feature>
<comment type="similarity">
    <text evidence="1">Belongs to the Teseptimavirus large terminase family.</text>
</comment>
<dbReference type="GO" id="GO:0004519">
    <property type="term" value="F:endonuclease activity"/>
    <property type="evidence" value="ECO:0007669"/>
    <property type="project" value="UniProtKB-UniRule"/>
</dbReference>
<comment type="caution">
    <text evidence="1">Lacks conserved residue(s) required for the propagation of feature annotation.</text>
</comment>
<feature type="short sequence motif" description="Walker A motif" evidence="1">
    <location>
        <begin position="48"/>
        <end position="55"/>
    </location>
</feature>
<gene>
    <name evidence="3" type="ORF">UFOVP995_2</name>
</gene>
<evidence type="ECO:0000313" key="3">
    <source>
        <dbReference type="EMBL" id="CAB4176101.1"/>
    </source>
</evidence>
<keyword evidence="1" id="KW-1188">Viral release from host cell</keyword>
<sequence>MEMDPRLKDFRNGLHLVWAELGLPSPTKVQYEMAQWLQEGPRRSVTLAFRGVGKSWITSAFVMHELMLDPTKQFLVVSASKNRADEFASFCRKLMQVVPMYQHLMPRDTQRNSAIAFDVGPAPPSHAPSVKSLGITGQLTGSRADVVILDDVEVANNSLTSTMREQLQERIKEVDAIIKPGGRVIFLGTPQSEESIYNILQERGYECRIWPALYPSETEITAYGGRLAPTIQEEWTQDIVGTPTDPKRFSKEDLQERALSYGRSGFQLQFMLNTSLADQDRYPLKLHDLIAYGGDWEQAPERLVWSGSKEKIEEDLPAVGFRGDRYHNPIAIAEKFVPFSGSVLAIDPSGRGEDETGYAVVKMSNGWMHLTAAGGLRGGYTPENLRALAKVARDQKVNKCIVESNFGDGMFTQLLTPYLREAWPCSIEEVRHSIQKERRIIDTLEPILNQHRLVVQPAVIKADYESTKGLPPEKQLSYQLFYQLTRITRDRGSLRHDDRLDALSMAVGYWAKAVAVDVDKMIIARKNRDIDVELERVERAYTKTFGTQGTSGLNWLGKNQ</sequence>
<keyword evidence="1" id="KW-0547">Nucleotide-binding</keyword>
<dbReference type="Gene3D" id="3.40.50.300">
    <property type="entry name" value="P-loop containing nucleotide triphosphate hydrolases"/>
    <property type="match status" value="1"/>
</dbReference>
<name>A0A6J5Q3L9_9CAUD</name>
<feature type="binding site" evidence="1">
    <location>
        <position position="403"/>
    </location>
    <ligand>
        <name>Mg(2+)</name>
        <dbReference type="ChEBI" id="CHEBI:18420"/>
        <label>2</label>
        <note>catalytic; for nuclease activity</note>
    </ligand>
</feature>
<comment type="subunit">
    <text evidence="1">Homopentamer. Interacts with the terminase small subunit; the active complex is probably heterooligomeric. Interacts with the portal protein.</text>
</comment>
<feature type="binding site" evidence="1">
    <location>
        <position position="501"/>
    </location>
    <ligand>
        <name>Mg(2+)</name>
        <dbReference type="ChEBI" id="CHEBI:18420"/>
        <label>1</label>
        <note>catalytic; for nuclease activity</note>
    </ligand>
</feature>
<evidence type="ECO:0000259" key="2">
    <source>
        <dbReference type="Pfam" id="PF22530"/>
    </source>
</evidence>
<protein>
    <recommendedName>
        <fullName evidence="1">Terminase, large subunit</fullName>
    </recommendedName>
    <alternativeName>
        <fullName evidence="1">DNA-packaging protein</fullName>
    </alternativeName>
    <domain>
        <recommendedName>
            <fullName evidence="1">ATPase</fullName>
            <ecNumber evidence="1">3.6.4.-</ecNumber>
        </recommendedName>
    </domain>
    <domain>
        <recommendedName>
            <fullName evidence="1">Endonuclease</fullName>
            <ecNumber evidence="1">3.1.21.-</ecNumber>
        </recommendedName>
    </domain>
</protein>
<keyword evidence="1" id="KW-0479">Metal-binding</keyword>
<dbReference type="GO" id="GO:0051276">
    <property type="term" value="P:chromosome organization"/>
    <property type="evidence" value="ECO:0007669"/>
    <property type="project" value="UniProtKB-UniRule"/>
</dbReference>
<feature type="region of interest" description="Nuclease activity" evidence="1">
    <location>
        <begin position="327"/>
        <end position="412"/>
    </location>
</feature>
<accession>A0A6J5Q3L9</accession>
<dbReference type="GO" id="GO:0019073">
    <property type="term" value="P:viral DNA genome packaging"/>
    <property type="evidence" value="ECO:0007669"/>
    <property type="project" value="UniProtKB-UniRule"/>
</dbReference>
<keyword evidence="1" id="KW-0460">Magnesium</keyword>